<sequence length="417" mass="50156">MDRINAFLQQRKRKNKKIVKVKDKEYELTIDDFKKVKRYMNNECLDTIELYQPMNTSYTRTVRETPIELRKSRRKILQRIPKKVDEDHKKYKIDNNIWHNLDVVDMEPYNCVELYDNTIPISDLVSPTENFNKIFSKLVHTYFRPQRKQKEITSNKIEINCEFPKEYAKCYDISNILARNGRFLLTQSDNNVELFDLFSSKLLRRLIPLNYTAFYISNEDIYYSLDNKIYKSSDIIDELIYEYSSKIYKIFINEKYLIFSTEKNILIVNRSSKNEIKIKNKKYLNFKLVGDDFYILSRENLRLYSIEARKFNKYKTSAKSFSVGKILIMGDNENIVFREKDAIRYLSQEAYVKNVCSHDILPLFGVLLSNEIRIFFYKNSGVKLCNIIKGRFKDIFFHDEYPYLYALREDRLDLYKF</sequence>
<dbReference type="EMBL" id="KK365130">
    <property type="protein sequence ID" value="KCZ82481.1"/>
    <property type="molecule type" value="Genomic_DNA"/>
</dbReference>
<reference evidence="2" key="1">
    <citation type="submission" date="2013-02" db="EMBL/GenBank/DDBJ databases">
        <authorList>
            <consortium name="The Broad Institute Genome Sequencing Platform"/>
            <person name="Cuomo C."/>
            <person name="Becnel J."/>
            <person name="Sanscrainte N."/>
            <person name="Walker B."/>
            <person name="Young S.K."/>
            <person name="Zeng Q."/>
            <person name="Gargeya S."/>
            <person name="Fitzgerald M."/>
            <person name="Haas B."/>
            <person name="Abouelleil A."/>
            <person name="Alvarado L."/>
            <person name="Arachchi H.M."/>
            <person name="Berlin A.M."/>
            <person name="Chapman S.B."/>
            <person name="Dewar J."/>
            <person name="Goldberg J."/>
            <person name="Griggs A."/>
            <person name="Gujja S."/>
            <person name="Hansen M."/>
            <person name="Howarth C."/>
            <person name="Imamovic A."/>
            <person name="Larimer J."/>
            <person name="McCowan C."/>
            <person name="Murphy C."/>
            <person name="Neiman D."/>
            <person name="Pearson M."/>
            <person name="Priest M."/>
            <person name="Roberts A."/>
            <person name="Saif S."/>
            <person name="Shea T."/>
            <person name="Sisk P."/>
            <person name="Sykes S."/>
            <person name="Wortman J."/>
            <person name="Nusbaum C."/>
            <person name="Birren B."/>
        </authorList>
    </citation>
    <scope>NUCLEOTIDE SEQUENCE [LARGE SCALE GENOMIC DNA]</scope>
    <source>
        <strain evidence="2">PRA339</strain>
    </source>
</reference>
<keyword evidence="2" id="KW-1185">Reference proteome</keyword>
<organism evidence="1 2">
    <name type="scientific">Anncaliia algerae PRA339</name>
    <dbReference type="NCBI Taxonomy" id="1288291"/>
    <lineage>
        <taxon>Eukaryota</taxon>
        <taxon>Fungi</taxon>
        <taxon>Fungi incertae sedis</taxon>
        <taxon>Microsporidia</taxon>
        <taxon>Tubulinosematoidea</taxon>
        <taxon>Tubulinosematidae</taxon>
        <taxon>Anncaliia</taxon>
    </lineage>
</organism>
<dbReference type="OrthoDB" id="5571054at2759"/>
<proteinExistence type="predicted"/>
<dbReference type="HOGENOM" id="CLU_049639_0_0_1"/>
<dbReference type="STRING" id="1288291.A0A059F677"/>
<evidence type="ECO:0000313" key="1">
    <source>
        <dbReference type="EMBL" id="KCZ82481.1"/>
    </source>
</evidence>
<dbReference type="VEuPathDB" id="MicrosporidiaDB:H312_00139"/>
<name>A0A059F677_9MICR</name>
<gene>
    <name evidence="1" type="ORF">H312_00139</name>
</gene>
<dbReference type="Proteomes" id="UP000030655">
    <property type="component" value="Unassembled WGS sequence"/>
</dbReference>
<accession>A0A059F677</accession>
<dbReference type="AlphaFoldDB" id="A0A059F677"/>
<protein>
    <submittedName>
        <fullName evidence="1">Uncharacterized protein</fullName>
    </submittedName>
</protein>
<evidence type="ECO:0000313" key="2">
    <source>
        <dbReference type="Proteomes" id="UP000030655"/>
    </source>
</evidence>
<reference evidence="1 2" key="2">
    <citation type="submission" date="2014-03" db="EMBL/GenBank/DDBJ databases">
        <title>The Genome Sequence of Anncaliia algerae insect isolate PRA339.</title>
        <authorList>
            <consortium name="The Broad Institute Genome Sequencing Platform"/>
            <consortium name="The Broad Institute Genome Sequencing Center for Infectious Disease"/>
            <person name="Cuomo C."/>
            <person name="Becnel J."/>
            <person name="Sanscrainte N."/>
            <person name="Walker B."/>
            <person name="Young S.K."/>
            <person name="Zeng Q."/>
            <person name="Gargeya S."/>
            <person name="Fitzgerald M."/>
            <person name="Haas B."/>
            <person name="Abouelleil A."/>
            <person name="Alvarado L."/>
            <person name="Arachchi H.M."/>
            <person name="Berlin A.M."/>
            <person name="Chapman S.B."/>
            <person name="Dewar J."/>
            <person name="Goldberg J."/>
            <person name="Griggs A."/>
            <person name="Gujja S."/>
            <person name="Hansen M."/>
            <person name="Howarth C."/>
            <person name="Imamovic A."/>
            <person name="Larimer J."/>
            <person name="McCowan C."/>
            <person name="Murphy C."/>
            <person name="Neiman D."/>
            <person name="Pearson M."/>
            <person name="Priest M."/>
            <person name="Roberts A."/>
            <person name="Saif S."/>
            <person name="Shea T."/>
            <person name="Sisk P."/>
            <person name="Sykes S."/>
            <person name="Wortman J."/>
            <person name="Nusbaum C."/>
            <person name="Birren B."/>
        </authorList>
    </citation>
    <scope>NUCLEOTIDE SEQUENCE [LARGE SCALE GENOMIC DNA]</scope>
    <source>
        <strain evidence="1 2">PRA339</strain>
    </source>
</reference>